<gene>
    <name evidence="2" type="ORF">LTR09_006858</name>
</gene>
<sequence>MPAHHHEHIQAAIDMLSSLEGDTNESGLQNSIRDVAARGRTLVLHVRAQNAGVLVTAASDGHIRFDTFELSATNKAVVGTKGRLLRSFPGAPVSIPATKMEEETFREAVAQALSSLSSQTVASVQRTAVKSGKTHVEMRDSCDPSMISEVLVNFLSAHGQPADSPQITKCTRDEVLWNYSLYPWHRSPRWLLIRVALHLTLRRATGSDALYKQAMLFVTSCMLQTAVVNLPSDVASRKDPFHRDMLHAMVAKIDWRLKKLGAMVETRIENHVQKVIDNAMSILKGAWTSVQTADARRLNMQSLRELDFNRDVNVAYPDLEKFLSSIGRRTSQSNQGTSKPSSGLLPLSSDVLPQLSFNAGFTMLNLINFENWVAAHSRKWVDTHWDEADACRQVETTMTRYHDLAVKSCADNPELLSAMHLTMAELWTALDIAATHKLPRLKLYAPAISYHPLESLLLPTKSQMHRLRKVEEYLALRKAGASRPWSKLYHDIENNESFAVQYFDQDSTLQRELDSIKKSATTARAQRVSELGNLKTKFQTLMQYVDTHECEEYEVTVRRYQRT</sequence>
<dbReference type="AlphaFoldDB" id="A0AAJ0DKF8"/>
<reference evidence="2" key="1">
    <citation type="submission" date="2023-04" db="EMBL/GenBank/DDBJ databases">
        <title>Black Yeasts Isolated from many extreme environments.</title>
        <authorList>
            <person name="Coleine C."/>
            <person name="Stajich J.E."/>
            <person name="Selbmann L."/>
        </authorList>
    </citation>
    <scope>NUCLEOTIDE SEQUENCE</scope>
    <source>
        <strain evidence="2">CCFEE 5312</strain>
    </source>
</reference>
<evidence type="ECO:0000313" key="3">
    <source>
        <dbReference type="Proteomes" id="UP001271007"/>
    </source>
</evidence>
<accession>A0AAJ0DKF8</accession>
<evidence type="ECO:0000259" key="1">
    <source>
        <dbReference type="Pfam" id="PF20255"/>
    </source>
</evidence>
<dbReference type="EMBL" id="JAWDJX010000023">
    <property type="protein sequence ID" value="KAK3051904.1"/>
    <property type="molecule type" value="Genomic_DNA"/>
</dbReference>
<dbReference type="Proteomes" id="UP001271007">
    <property type="component" value="Unassembled WGS sequence"/>
</dbReference>
<proteinExistence type="predicted"/>
<evidence type="ECO:0000313" key="2">
    <source>
        <dbReference type="EMBL" id="KAK3051904.1"/>
    </source>
</evidence>
<name>A0AAJ0DKF8_9PEZI</name>
<feature type="domain" description="DUF6606" evidence="1">
    <location>
        <begin position="7"/>
        <end position="224"/>
    </location>
</feature>
<protein>
    <recommendedName>
        <fullName evidence="1">DUF6606 domain-containing protein</fullName>
    </recommendedName>
</protein>
<keyword evidence="3" id="KW-1185">Reference proteome</keyword>
<dbReference type="InterPro" id="IPR046541">
    <property type="entry name" value="DUF6606"/>
</dbReference>
<organism evidence="2 3">
    <name type="scientific">Extremus antarcticus</name>
    <dbReference type="NCBI Taxonomy" id="702011"/>
    <lineage>
        <taxon>Eukaryota</taxon>
        <taxon>Fungi</taxon>
        <taxon>Dikarya</taxon>
        <taxon>Ascomycota</taxon>
        <taxon>Pezizomycotina</taxon>
        <taxon>Dothideomycetes</taxon>
        <taxon>Dothideomycetidae</taxon>
        <taxon>Mycosphaerellales</taxon>
        <taxon>Extremaceae</taxon>
        <taxon>Extremus</taxon>
    </lineage>
</organism>
<comment type="caution">
    <text evidence="2">The sequence shown here is derived from an EMBL/GenBank/DDBJ whole genome shotgun (WGS) entry which is preliminary data.</text>
</comment>
<dbReference type="Pfam" id="PF20255">
    <property type="entry name" value="DUF6606"/>
    <property type="match status" value="1"/>
</dbReference>